<dbReference type="FunFam" id="3.40.50.10490:FF:000018">
    <property type="entry name" value="Glucose-6-phosphate isomerase"/>
    <property type="match status" value="1"/>
</dbReference>
<comment type="catalytic activity">
    <reaction evidence="7 8 9">
        <text>alpha-D-glucose 6-phosphate = beta-D-fructose 6-phosphate</text>
        <dbReference type="Rhea" id="RHEA:11816"/>
        <dbReference type="ChEBI" id="CHEBI:57634"/>
        <dbReference type="ChEBI" id="CHEBI:58225"/>
        <dbReference type="EC" id="5.3.1.9"/>
    </reaction>
</comment>
<comment type="similarity">
    <text evidence="2 8 9">Belongs to the GPI family.</text>
</comment>
<dbReference type="GO" id="GO:0006094">
    <property type="term" value="P:gluconeogenesis"/>
    <property type="evidence" value="ECO:0007669"/>
    <property type="project" value="UniProtKB-UniRule"/>
</dbReference>
<evidence type="ECO:0000256" key="8">
    <source>
        <dbReference type="HAMAP-Rule" id="MF_00473"/>
    </source>
</evidence>
<dbReference type="GO" id="GO:0051156">
    <property type="term" value="P:glucose 6-phosphate metabolic process"/>
    <property type="evidence" value="ECO:0007669"/>
    <property type="project" value="TreeGrafter"/>
</dbReference>
<evidence type="ECO:0000256" key="3">
    <source>
        <dbReference type="ARBA" id="ARBA00022432"/>
    </source>
</evidence>
<gene>
    <name evidence="8" type="primary">pgi</name>
    <name evidence="10" type="ORF">OMM_04569</name>
</gene>
<evidence type="ECO:0000313" key="10">
    <source>
        <dbReference type="EMBL" id="ETR68432.1"/>
    </source>
</evidence>
<feature type="active site" description="Proton donor" evidence="8">
    <location>
        <position position="354"/>
    </location>
</feature>
<evidence type="ECO:0000256" key="2">
    <source>
        <dbReference type="ARBA" id="ARBA00006604"/>
    </source>
</evidence>
<keyword evidence="3 8" id="KW-0312">Gluconeogenesis</keyword>
<feature type="active site" evidence="8">
    <location>
        <position position="385"/>
    </location>
</feature>
<dbReference type="GO" id="GO:0006096">
    <property type="term" value="P:glycolytic process"/>
    <property type="evidence" value="ECO:0007669"/>
    <property type="project" value="UniProtKB-UniRule"/>
</dbReference>
<dbReference type="UniPathway" id="UPA00109">
    <property type="reaction ID" value="UER00181"/>
</dbReference>
<evidence type="ECO:0000256" key="1">
    <source>
        <dbReference type="ARBA" id="ARBA00004926"/>
    </source>
</evidence>
<dbReference type="GO" id="GO:0005829">
    <property type="term" value="C:cytosol"/>
    <property type="evidence" value="ECO:0007669"/>
    <property type="project" value="TreeGrafter"/>
</dbReference>
<dbReference type="PRINTS" id="PR00662">
    <property type="entry name" value="G6PISOMERASE"/>
</dbReference>
<dbReference type="CDD" id="cd05016">
    <property type="entry name" value="SIS_PGI_2"/>
    <property type="match status" value="1"/>
</dbReference>
<dbReference type="PANTHER" id="PTHR11469">
    <property type="entry name" value="GLUCOSE-6-PHOSPHATE ISOMERASE"/>
    <property type="match status" value="1"/>
</dbReference>
<evidence type="ECO:0000256" key="6">
    <source>
        <dbReference type="ARBA" id="ARBA00023235"/>
    </source>
</evidence>
<dbReference type="InterPro" id="IPR018189">
    <property type="entry name" value="Phosphoglucose_isomerase_CS"/>
</dbReference>
<evidence type="ECO:0000256" key="9">
    <source>
        <dbReference type="RuleBase" id="RU000612"/>
    </source>
</evidence>
<dbReference type="HAMAP" id="MF_00473">
    <property type="entry name" value="G6P_isomerase"/>
    <property type="match status" value="1"/>
</dbReference>
<name>A0A1V1P0N9_9BACT</name>
<comment type="pathway">
    <text evidence="8">Carbohydrate biosynthesis; gluconeogenesis.</text>
</comment>
<feature type="active site" evidence="8">
    <location>
        <position position="506"/>
    </location>
</feature>
<dbReference type="Proteomes" id="UP000189670">
    <property type="component" value="Unassembled WGS sequence"/>
</dbReference>
<dbReference type="Gene3D" id="3.40.50.10490">
    <property type="entry name" value="Glucose-6-phosphate isomerase like protein, domain 1"/>
    <property type="match status" value="2"/>
</dbReference>
<comment type="function">
    <text evidence="8">Catalyzes the reversible isomerization of glucose-6-phosphate to fructose-6-phosphate.</text>
</comment>
<comment type="subcellular location">
    <subcellularLocation>
        <location evidence="8">Cytoplasm</location>
    </subcellularLocation>
</comment>
<dbReference type="InterPro" id="IPR035482">
    <property type="entry name" value="SIS_PGI_2"/>
</dbReference>
<sequence length="530" mass="60113">MIPLQTLPEWKQLQEHYNEIKNVHINQAFETDPQRFKNLSFVFEKDILFDFSKNRINPRTLTLLFDLAQKRQIEQKRLQMFAGDNINWTENRPVLHIALRNRSNTPVFVNGQDVMPDVNRVLSQMAVFAKTIRSGQWKGFTGKTIQNIINIGIGGSYLGPKMICEAMQPYASEHLTVRFISNIDAADFFNQVKGLNPEETLFIVASKTFTTQETMTNAQTAKKWIVDNLGDSQAVARHFVAVSTNSEAVQAFGISKDNMFVFWDWVGGRYSWASAIGLPVACYIGFDRFCEILAGAHDMDLHFQSAPLANNIPVIAALIGIWYNNFFETETIAILPYDQSLRSLPQYLQQADMESNGKYVDSNGNAVNYQTGPIVWGETGTNAQHAFYQLIHQGTKLIPADFIGCVNSHFPERDHHIKLMANFFAQTEALMCGKSYEDVAAQTDTHKTVLPHKVFEGNRPTTSILMNKLTPRNLGRLIAFYEMKIFVQGIIWDINSFDQWGVELGKVLAKNILTEEQKLRDNQKCGFVAS</sequence>
<dbReference type="InterPro" id="IPR046348">
    <property type="entry name" value="SIS_dom_sf"/>
</dbReference>
<proteinExistence type="inferred from homology"/>
<dbReference type="InterPro" id="IPR023096">
    <property type="entry name" value="G6P_Isomerase_C"/>
</dbReference>
<dbReference type="AlphaFoldDB" id="A0A1V1P0N9"/>
<dbReference type="GO" id="GO:0048029">
    <property type="term" value="F:monosaccharide binding"/>
    <property type="evidence" value="ECO:0007669"/>
    <property type="project" value="TreeGrafter"/>
</dbReference>
<dbReference type="PROSITE" id="PS00174">
    <property type="entry name" value="P_GLUCOSE_ISOMERASE_2"/>
    <property type="match status" value="1"/>
</dbReference>
<comment type="pathway">
    <text evidence="1 8 9">Carbohydrate degradation; glycolysis; D-glyceraldehyde 3-phosphate and glycerone phosphate from D-glucose: step 2/4.</text>
</comment>
<keyword evidence="6 8" id="KW-0413">Isomerase</keyword>
<comment type="caution">
    <text evidence="10">The sequence shown here is derived from an EMBL/GenBank/DDBJ whole genome shotgun (WGS) entry which is preliminary data.</text>
</comment>
<evidence type="ECO:0000256" key="4">
    <source>
        <dbReference type="ARBA" id="ARBA00022490"/>
    </source>
</evidence>
<accession>A0A1V1P0N9</accession>
<organism evidence="10 11">
    <name type="scientific">Candidatus Magnetoglobus multicellularis str. Araruama</name>
    <dbReference type="NCBI Taxonomy" id="890399"/>
    <lineage>
        <taxon>Bacteria</taxon>
        <taxon>Pseudomonadati</taxon>
        <taxon>Thermodesulfobacteriota</taxon>
        <taxon>Desulfobacteria</taxon>
        <taxon>Desulfobacterales</taxon>
        <taxon>Desulfobacteraceae</taxon>
        <taxon>Candidatus Magnetoglobus</taxon>
    </lineage>
</organism>
<evidence type="ECO:0000256" key="7">
    <source>
        <dbReference type="ARBA" id="ARBA00029321"/>
    </source>
</evidence>
<dbReference type="InterPro" id="IPR035476">
    <property type="entry name" value="SIS_PGI_1"/>
</dbReference>
<dbReference type="PANTHER" id="PTHR11469:SF1">
    <property type="entry name" value="GLUCOSE-6-PHOSPHATE ISOMERASE"/>
    <property type="match status" value="1"/>
</dbReference>
<protein>
    <recommendedName>
        <fullName evidence="8">Glucose-6-phosphate isomerase</fullName>
        <shortName evidence="8">GPI</shortName>
        <ecNumber evidence="8">5.3.1.9</ecNumber>
    </recommendedName>
    <alternativeName>
        <fullName evidence="8">Phosphoglucose isomerase</fullName>
        <shortName evidence="8">PGI</shortName>
    </alternativeName>
    <alternativeName>
        <fullName evidence="8">Phosphohexose isomerase</fullName>
        <shortName evidence="8">PHI</shortName>
    </alternativeName>
</protein>
<dbReference type="UniPathway" id="UPA00138"/>
<dbReference type="InterPro" id="IPR001672">
    <property type="entry name" value="G6P_Isomerase"/>
</dbReference>
<dbReference type="EMBL" id="ATBP01000955">
    <property type="protein sequence ID" value="ETR68432.1"/>
    <property type="molecule type" value="Genomic_DNA"/>
</dbReference>
<evidence type="ECO:0000256" key="5">
    <source>
        <dbReference type="ARBA" id="ARBA00023152"/>
    </source>
</evidence>
<evidence type="ECO:0000313" key="11">
    <source>
        <dbReference type="Proteomes" id="UP000189670"/>
    </source>
</evidence>
<dbReference type="NCBIfam" id="NF001211">
    <property type="entry name" value="PRK00179.1"/>
    <property type="match status" value="1"/>
</dbReference>
<dbReference type="Gene3D" id="1.10.1390.10">
    <property type="match status" value="1"/>
</dbReference>
<keyword evidence="5 8" id="KW-0324">Glycolysis</keyword>
<dbReference type="Pfam" id="PF00342">
    <property type="entry name" value="PGI"/>
    <property type="match status" value="1"/>
</dbReference>
<reference evidence="11" key="1">
    <citation type="submission" date="2012-11" db="EMBL/GenBank/DDBJ databases">
        <authorList>
            <person name="Lucero-Rivera Y.E."/>
            <person name="Tovar-Ramirez D."/>
        </authorList>
    </citation>
    <scope>NUCLEOTIDE SEQUENCE [LARGE SCALE GENOMIC DNA]</scope>
    <source>
        <strain evidence="11">Araruama</strain>
    </source>
</reference>
<keyword evidence="4 8" id="KW-0963">Cytoplasm</keyword>
<dbReference type="SUPFAM" id="SSF53697">
    <property type="entry name" value="SIS domain"/>
    <property type="match status" value="1"/>
</dbReference>
<dbReference type="CDD" id="cd05015">
    <property type="entry name" value="SIS_PGI_1"/>
    <property type="match status" value="1"/>
</dbReference>
<dbReference type="EC" id="5.3.1.9" evidence="8"/>
<dbReference type="GO" id="GO:0097367">
    <property type="term" value="F:carbohydrate derivative binding"/>
    <property type="evidence" value="ECO:0007669"/>
    <property type="project" value="InterPro"/>
</dbReference>
<dbReference type="GO" id="GO:0004347">
    <property type="term" value="F:glucose-6-phosphate isomerase activity"/>
    <property type="evidence" value="ECO:0007669"/>
    <property type="project" value="UniProtKB-UniRule"/>
</dbReference>
<dbReference type="PROSITE" id="PS51463">
    <property type="entry name" value="P_GLUCOSE_ISOMERASE_3"/>
    <property type="match status" value="1"/>
</dbReference>